<dbReference type="PROSITE" id="PS50111">
    <property type="entry name" value="CHEMOTAXIS_TRANSDUC_2"/>
    <property type="match status" value="1"/>
</dbReference>
<dbReference type="GO" id="GO:0007165">
    <property type="term" value="P:signal transduction"/>
    <property type="evidence" value="ECO:0007669"/>
    <property type="project" value="UniProtKB-KW"/>
</dbReference>
<dbReference type="Gene3D" id="3.30.450.20">
    <property type="entry name" value="PAS domain"/>
    <property type="match status" value="1"/>
</dbReference>
<evidence type="ECO:0000259" key="9">
    <source>
        <dbReference type="PROSITE" id="PS50885"/>
    </source>
</evidence>
<dbReference type="OrthoDB" id="221239at2"/>
<evidence type="ECO:0000256" key="3">
    <source>
        <dbReference type="ARBA" id="ARBA00023224"/>
    </source>
</evidence>
<accession>A0A5C5WDX1</accession>
<dbReference type="SMART" id="SM00304">
    <property type="entry name" value="HAMP"/>
    <property type="match status" value="1"/>
</dbReference>
<dbReference type="InterPro" id="IPR003660">
    <property type="entry name" value="HAMP_dom"/>
</dbReference>
<feature type="compositionally biased region" description="Polar residues" evidence="6">
    <location>
        <begin position="522"/>
        <end position="534"/>
    </location>
</feature>
<organism evidence="10 11">
    <name type="scientific">Botrimarina hoheduenensis</name>
    <dbReference type="NCBI Taxonomy" id="2528000"/>
    <lineage>
        <taxon>Bacteria</taxon>
        <taxon>Pseudomonadati</taxon>
        <taxon>Planctomycetota</taxon>
        <taxon>Planctomycetia</taxon>
        <taxon>Pirellulales</taxon>
        <taxon>Lacipirellulaceae</taxon>
        <taxon>Botrimarina</taxon>
    </lineage>
</organism>
<dbReference type="PROSITE" id="PS50192">
    <property type="entry name" value="T_SNARE"/>
    <property type="match status" value="1"/>
</dbReference>
<evidence type="ECO:0000259" key="7">
    <source>
        <dbReference type="PROSITE" id="PS50111"/>
    </source>
</evidence>
<evidence type="ECO:0000256" key="6">
    <source>
        <dbReference type="SAM" id="MobiDB-lite"/>
    </source>
</evidence>
<keyword evidence="3 5" id="KW-0807">Transducer</keyword>
<dbReference type="InterPro" id="IPR000727">
    <property type="entry name" value="T_SNARE_dom"/>
</dbReference>
<reference evidence="10 11" key="1">
    <citation type="submission" date="2019-02" db="EMBL/GenBank/DDBJ databases">
        <title>Deep-cultivation of Planctomycetes and their phenomic and genomic characterization uncovers novel biology.</title>
        <authorList>
            <person name="Wiegand S."/>
            <person name="Jogler M."/>
            <person name="Boedeker C."/>
            <person name="Pinto D."/>
            <person name="Vollmers J."/>
            <person name="Rivas-Marin E."/>
            <person name="Kohn T."/>
            <person name="Peeters S.H."/>
            <person name="Heuer A."/>
            <person name="Rast P."/>
            <person name="Oberbeckmann S."/>
            <person name="Bunk B."/>
            <person name="Jeske O."/>
            <person name="Meyerdierks A."/>
            <person name="Storesund J.E."/>
            <person name="Kallscheuer N."/>
            <person name="Luecker S."/>
            <person name="Lage O.M."/>
            <person name="Pohl T."/>
            <person name="Merkel B.J."/>
            <person name="Hornburger P."/>
            <person name="Mueller R.-W."/>
            <person name="Bruemmer F."/>
            <person name="Labrenz M."/>
            <person name="Spormann A.M."/>
            <person name="Op Den Camp H."/>
            <person name="Overmann J."/>
            <person name="Amann R."/>
            <person name="Jetten M.S.M."/>
            <person name="Mascher T."/>
            <person name="Medema M.H."/>
            <person name="Devos D.P."/>
            <person name="Kaster A.-K."/>
            <person name="Ovreas L."/>
            <person name="Rohde M."/>
            <person name="Galperin M.Y."/>
            <person name="Jogler C."/>
        </authorList>
    </citation>
    <scope>NUCLEOTIDE SEQUENCE [LARGE SCALE GENOMIC DNA]</scope>
    <source>
        <strain evidence="10 11">Pla111</strain>
    </source>
</reference>
<evidence type="ECO:0000259" key="8">
    <source>
        <dbReference type="PROSITE" id="PS50192"/>
    </source>
</evidence>
<dbReference type="RefSeq" id="WP_146570210.1">
    <property type="nucleotide sequence ID" value="NZ_SJPH01000001.1"/>
</dbReference>
<dbReference type="InterPro" id="IPR004089">
    <property type="entry name" value="MCPsignal_dom"/>
</dbReference>
<evidence type="ECO:0000256" key="4">
    <source>
        <dbReference type="ARBA" id="ARBA00029447"/>
    </source>
</evidence>
<feature type="region of interest" description="Disordered" evidence="6">
    <location>
        <begin position="511"/>
        <end position="534"/>
    </location>
</feature>
<dbReference type="CDD" id="cd11386">
    <property type="entry name" value="MCP_signal"/>
    <property type="match status" value="1"/>
</dbReference>
<gene>
    <name evidence="10" type="primary">pctB</name>
    <name evidence="10" type="ORF">Pla111_00200</name>
</gene>
<feature type="domain" description="T-SNARE coiled-coil homology" evidence="8">
    <location>
        <begin position="669"/>
        <end position="731"/>
    </location>
</feature>
<dbReference type="Pfam" id="PF00672">
    <property type="entry name" value="HAMP"/>
    <property type="match status" value="1"/>
</dbReference>
<dbReference type="Pfam" id="PF00015">
    <property type="entry name" value="MCPsignal"/>
    <property type="match status" value="1"/>
</dbReference>
<evidence type="ECO:0000313" key="11">
    <source>
        <dbReference type="Proteomes" id="UP000318995"/>
    </source>
</evidence>
<comment type="caution">
    <text evidence="10">The sequence shown here is derived from an EMBL/GenBank/DDBJ whole genome shotgun (WGS) entry which is preliminary data.</text>
</comment>
<dbReference type="Gene3D" id="1.10.8.500">
    <property type="entry name" value="HAMP domain in histidine kinase"/>
    <property type="match status" value="1"/>
</dbReference>
<dbReference type="CDD" id="cd06225">
    <property type="entry name" value="HAMP"/>
    <property type="match status" value="1"/>
</dbReference>
<feature type="domain" description="Methyl-accepting transducer" evidence="7">
    <location>
        <begin position="524"/>
        <end position="739"/>
    </location>
</feature>
<dbReference type="PANTHER" id="PTHR32089:SF112">
    <property type="entry name" value="LYSOZYME-LIKE PROTEIN-RELATED"/>
    <property type="match status" value="1"/>
</dbReference>
<keyword evidence="2" id="KW-0472">Membrane</keyword>
<dbReference type="EMBL" id="SJPH01000001">
    <property type="protein sequence ID" value="TWT48259.1"/>
    <property type="molecule type" value="Genomic_DNA"/>
</dbReference>
<evidence type="ECO:0000313" key="10">
    <source>
        <dbReference type="EMBL" id="TWT48259.1"/>
    </source>
</evidence>
<dbReference type="GO" id="GO:0005886">
    <property type="term" value="C:plasma membrane"/>
    <property type="evidence" value="ECO:0007669"/>
    <property type="project" value="UniProtKB-SubCell"/>
</dbReference>
<name>A0A5C5WDX1_9BACT</name>
<dbReference type="SMART" id="SM00283">
    <property type="entry name" value="MA"/>
    <property type="match status" value="1"/>
</dbReference>
<evidence type="ECO:0000256" key="5">
    <source>
        <dbReference type="PROSITE-ProRule" id="PRU00284"/>
    </source>
</evidence>
<evidence type="ECO:0000256" key="1">
    <source>
        <dbReference type="ARBA" id="ARBA00004429"/>
    </source>
</evidence>
<dbReference type="PANTHER" id="PTHR32089">
    <property type="entry name" value="METHYL-ACCEPTING CHEMOTAXIS PROTEIN MCPB"/>
    <property type="match status" value="1"/>
</dbReference>
<comment type="subcellular location">
    <subcellularLocation>
        <location evidence="1">Cell inner membrane</location>
        <topology evidence="1">Multi-pass membrane protein</topology>
    </subcellularLocation>
</comment>
<proteinExistence type="inferred from homology"/>
<dbReference type="PROSITE" id="PS50885">
    <property type="entry name" value="HAMP"/>
    <property type="match status" value="1"/>
</dbReference>
<comment type="similarity">
    <text evidence="4">Belongs to the methyl-accepting chemotaxis (MCP) protein family.</text>
</comment>
<evidence type="ECO:0000256" key="2">
    <source>
        <dbReference type="ARBA" id="ARBA00022519"/>
    </source>
</evidence>
<dbReference type="AlphaFoldDB" id="A0A5C5WDX1"/>
<sequence length="782" mass="84263">MKIRTRLTLGFLACGIAPLLVAGLISYFAAQGGLEKLNRHASNDLVKKAESLLEVQRDLKATQIESYFTRIRDQATTLADNRMVVEAMRHLPGFFTGYAAQESFDKQRIAELRAELATYYTDQFGTEYSTQNSGAKAPVDQLVATLDDESVVLQHAYIFANSNPLGSKHNLDTADRTTDYGKLHGVIHPVLRNFLNTFGYYDIFLIDDASGDIVYSVFKELDYTTSLRDGAYADTNFAEAFRQATKLAKGETAFVDFARYLPSYEAPASFIATPIFDGDKRLGVLVFQMPVDRITDMMAARPGLGESGETLLVGPDYAMRSNSYLLPETHNLVPSFRNPEKGSFRNEAVDKSLAGESGVMTTNDYRDAENLIAYRSVDVLGKRWALLAKMDTSEAFAASSQMEKEADRVASRLLLTNLGVGVAAIAAVLGLAWIITRSIAKPLSSVVERVKSIAEGEADLTKRLPINSNDEIGELSRWFNRFVERMQEILREVSETSLTLAGASEELSATSKALSDGAAETGRQSATVSTAASTMESSMGSMAATSEQMSNNVRAVAAATEQMTSTIVEIAKNAEQSAAVADKAAQLAQISNERVGGLGAAADEIGKVIEVIQDIAEQTNLLALNATIEAARAGEAGKGFAVVASEVKELAKETGKATDIIRQRIEGIQGSTGEAVESIREITSVITNVNEVARTIAAAVEEQSITTREISQSVSQTSDAAETVAMTITETAGSSRSITQSIAGVDTGVQHTAIAANETQRAGQEVSRLADQLRVLVSQFEL</sequence>
<dbReference type="Proteomes" id="UP000318995">
    <property type="component" value="Unassembled WGS sequence"/>
</dbReference>
<feature type="domain" description="HAMP" evidence="9">
    <location>
        <begin position="437"/>
        <end position="491"/>
    </location>
</feature>
<protein>
    <submittedName>
        <fullName evidence="10">Methyl-accepting chemotaxis protein PctB</fullName>
    </submittedName>
</protein>
<dbReference type="Gene3D" id="1.10.287.950">
    <property type="entry name" value="Methyl-accepting chemotaxis protein"/>
    <property type="match status" value="1"/>
</dbReference>
<keyword evidence="2" id="KW-0997">Cell inner membrane</keyword>
<keyword evidence="11" id="KW-1185">Reference proteome</keyword>
<dbReference type="SUPFAM" id="SSF58104">
    <property type="entry name" value="Methyl-accepting chemotaxis protein (MCP) signaling domain"/>
    <property type="match status" value="1"/>
</dbReference>
<keyword evidence="2" id="KW-1003">Cell membrane</keyword>